<dbReference type="GO" id="GO:0000160">
    <property type="term" value="P:phosphorelay signal transduction system"/>
    <property type="evidence" value="ECO:0007669"/>
    <property type="project" value="UniProtKB-KW"/>
</dbReference>
<keyword evidence="11" id="KW-0175">Coiled coil</keyword>
<feature type="coiled-coil region" evidence="11">
    <location>
        <begin position="60"/>
        <end position="97"/>
    </location>
</feature>
<proteinExistence type="predicted"/>
<evidence type="ECO:0000256" key="6">
    <source>
        <dbReference type="ARBA" id="ARBA00022840"/>
    </source>
</evidence>
<evidence type="ECO:0000256" key="13">
    <source>
        <dbReference type="SAM" id="Phobius"/>
    </source>
</evidence>
<dbReference type="SMART" id="SM00448">
    <property type="entry name" value="REC"/>
    <property type="match status" value="1"/>
</dbReference>
<evidence type="ECO:0000256" key="10">
    <source>
        <dbReference type="PROSITE-ProRule" id="PRU00169"/>
    </source>
</evidence>
<comment type="subcellular location">
    <subcellularLocation>
        <location evidence="1">Cell membrane</location>
        <topology evidence="1">Multi-pass membrane protein</topology>
    </subcellularLocation>
</comment>
<accession>A0A4V3HFQ4</accession>
<evidence type="ECO:0000313" key="16">
    <source>
        <dbReference type="Proteomes" id="UP000295509"/>
    </source>
</evidence>
<dbReference type="Pfam" id="PF00072">
    <property type="entry name" value="Response_reg"/>
    <property type="match status" value="1"/>
</dbReference>
<evidence type="ECO:0000259" key="14">
    <source>
        <dbReference type="PROSITE" id="PS50110"/>
    </source>
</evidence>
<evidence type="ECO:0000256" key="1">
    <source>
        <dbReference type="ARBA" id="ARBA00004651"/>
    </source>
</evidence>
<sequence length="741" mass="79209">MSQPLTPLRPSLLARRLCDFAHACAARHAAALVSACAFALLGAPLTGLVVAALIATLRSRATLEITLRRLRNAEDELNQLRVEVAAAQARAENLKLEAQRRSAVAAIEHERERARVAEHVQRVVCDPARAIAGMLNGAGVQATHCPAQLIDASFGYLIHSAITTFAQNIHDVFDPPPGDARSIVLDESPVDLCDVIDAAVALLAPRAIAKGLQMRVCVDRSLAASVLGDRQRIGQIVFNLLDAAISFTSVGRLTLASSAETLNAGSQRVFIGVSGAQPGARFDVPTATDCAVPDRSDAQGDPDLALCRVLAERMGGNIEVGNSAAFGLCIAFHAPFTVERPSSSPASNESRRRAVIELPACDERVALCDLLDKLGVDVVPAGAPAPAQVDFWFTDEHMPASGLPHATRVVSVTEAFIPGGVSEADGRFTLSVNPLCWSAVQRVCASRSVDRPVPERRLPMHDTQAHARTVGQRTVLVVDDNEINRKVVARQLDVLGYRCVTMPGVEPAVAAMARQDFDLLITDLHMPGSNGVEFAAQVRAMNRNTRRKLPVVLVTGETDTANSTDVPAALFDAVLPKPAGLDALRACLNTLFDESPLNAAHDGAEQEEQLDRRHLDALSEHGIDVREVVSGWQQAMEEDLMYLHACRERGDSDGLHALLHRLSGALGVVGATGLMEDVRQAGAMRPQPSPALIDSLVARMRVLIAQLQRGVDAQGQTYDQTDDHTHREQTTPLSGAVAAGP</sequence>
<dbReference type="PANTHER" id="PTHR45339">
    <property type="entry name" value="HYBRID SIGNAL TRANSDUCTION HISTIDINE KINASE J"/>
    <property type="match status" value="1"/>
</dbReference>
<feature type="modified residue" description="4-aspartylphosphate" evidence="10">
    <location>
        <position position="523"/>
    </location>
</feature>
<evidence type="ECO:0000256" key="4">
    <source>
        <dbReference type="ARBA" id="ARBA00022692"/>
    </source>
</evidence>
<evidence type="ECO:0000256" key="5">
    <source>
        <dbReference type="ARBA" id="ARBA00022741"/>
    </source>
</evidence>
<keyword evidence="8" id="KW-0902">Two-component regulatory system</keyword>
<dbReference type="AlphaFoldDB" id="A0A4V3HFQ4"/>
<evidence type="ECO:0000256" key="12">
    <source>
        <dbReference type="SAM" id="MobiDB-lite"/>
    </source>
</evidence>
<feature type="domain" description="Response regulatory" evidence="14">
    <location>
        <begin position="474"/>
        <end position="592"/>
    </location>
</feature>
<dbReference type="EMBL" id="SORE01000001">
    <property type="protein sequence ID" value="TDY54547.1"/>
    <property type="molecule type" value="Genomic_DNA"/>
</dbReference>
<dbReference type="PROSITE" id="PS50110">
    <property type="entry name" value="RESPONSE_REGULATORY"/>
    <property type="match status" value="1"/>
</dbReference>
<dbReference type="Gene3D" id="3.30.565.10">
    <property type="entry name" value="Histidine kinase-like ATPase, C-terminal domain"/>
    <property type="match status" value="1"/>
</dbReference>
<dbReference type="InterPro" id="IPR001789">
    <property type="entry name" value="Sig_transdc_resp-reg_receiver"/>
</dbReference>
<dbReference type="InterPro" id="IPR036641">
    <property type="entry name" value="HPT_dom_sf"/>
</dbReference>
<keyword evidence="7 13" id="KW-1133">Transmembrane helix</keyword>
<evidence type="ECO:0000256" key="2">
    <source>
        <dbReference type="ARBA" id="ARBA00022475"/>
    </source>
</evidence>
<gene>
    <name evidence="15" type="ORF">BX592_1013</name>
</gene>
<dbReference type="PANTHER" id="PTHR45339:SF1">
    <property type="entry name" value="HYBRID SIGNAL TRANSDUCTION HISTIDINE KINASE J"/>
    <property type="match status" value="1"/>
</dbReference>
<dbReference type="InterPro" id="IPR036890">
    <property type="entry name" value="HATPase_C_sf"/>
</dbReference>
<dbReference type="Proteomes" id="UP000295509">
    <property type="component" value="Unassembled WGS sequence"/>
</dbReference>
<keyword evidence="6" id="KW-0067">ATP-binding</keyword>
<protein>
    <submittedName>
        <fullName evidence="15">Response regulator receiver domain-containing protein</fullName>
    </submittedName>
</protein>
<organism evidence="15 16">
    <name type="scientific">Paraburkholderia rhizosphaerae</name>
    <dbReference type="NCBI Taxonomy" id="480658"/>
    <lineage>
        <taxon>Bacteria</taxon>
        <taxon>Pseudomonadati</taxon>
        <taxon>Pseudomonadota</taxon>
        <taxon>Betaproteobacteria</taxon>
        <taxon>Burkholderiales</taxon>
        <taxon>Burkholderiaceae</taxon>
        <taxon>Paraburkholderia</taxon>
    </lineage>
</organism>
<dbReference type="CDD" id="cd17546">
    <property type="entry name" value="REC_hyHK_CKI1_RcsC-like"/>
    <property type="match status" value="1"/>
</dbReference>
<evidence type="ECO:0000313" key="15">
    <source>
        <dbReference type="EMBL" id="TDY54547.1"/>
    </source>
</evidence>
<keyword evidence="5" id="KW-0547">Nucleotide-binding</keyword>
<keyword evidence="9 13" id="KW-0472">Membrane</keyword>
<dbReference type="RefSeq" id="WP_134189596.1">
    <property type="nucleotide sequence ID" value="NZ_JBHLUW010000027.1"/>
</dbReference>
<dbReference type="SUPFAM" id="SSF55874">
    <property type="entry name" value="ATPase domain of HSP90 chaperone/DNA topoisomerase II/histidine kinase"/>
    <property type="match status" value="1"/>
</dbReference>
<keyword evidence="3 10" id="KW-0597">Phosphoprotein</keyword>
<feature type="transmembrane region" description="Helical" evidence="13">
    <location>
        <begin position="29"/>
        <end position="55"/>
    </location>
</feature>
<evidence type="ECO:0000256" key="11">
    <source>
        <dbReference type="SAM" id="Coils"/>
    </source>
</evidence>
<dbReference type="GO" id="GO:0005886">
    <property type="term" value="C:plasma membrane"/>
    <property type="evidence" value="ECO:0007669"/>
    <property type="project" value="UniProtKB-SubCell"/>
</dbReference>
<dbReference type="SUPFAM" id="SSF47226">
    <property type="entry name" value="Histidine-containing phosphotransfer domain, HPT domain"/>
    <property type="match status" value="1"/>
</dbReference>
<dbReference type="Gene3D" id="3.40.50.2300">
    <property type="match status" value="1"/>
</dbReference>
<evidence type="ECO:0000256" key="7">
    <source>
        <dbReference type="ARBA" id="ARBA00022989"/>
    </source>
</evidence>
<dbReference type="GO" id="GO:0005524">
    <property type="term" value="F:ATP binding"/>
    <property type="evidence" value="ECO:0007669"/>
    <property type="project" value="UniProtKB-KW"/>
</dbReference>
<evidence type="ECO:0000256" key="8">
    <source>
        <dbReference type="ARBA" id="ARBA00023012"/>
    </source>
</evidence>
<keyword evidence="2" id="KW-1003">Cell membrane</keyword>
<keyword evidence="16" id="KW-1185">Reference proteome</keyword>
<dbReference type="SUPFAM" id="SSF52172">
    <property type="entry name" value="CheY-like"/>
    <property type="match status" value="1"/>
</dbReference>
<name>A0A4V3HFQ4_9BURK</name>
<keyword evidence="4 13" id="KW-0812">Transmembrane</keyword>
<dbReference type="InterPro" id="IPR011006">
    <property type="entry name" value="CheY-like_superfamily"/>
</dbReference>
<reference evidence="15 16" key="1">
    <citation type="submission" date="2019-03" db="EMBL/GenBank/DDBJ databases">
        <title>Genomic Encyclopedia of Type Strains, Phase III (KMG-III): the genomes of soil and plant-associated and newly described type strains.</title>
        <authorList>
            <person name="Whitman W."/>
        </authorList>
    </citation>
    <scope>NUCLEOTIDE SEQUENCE [LARGE SCALE GENOMIC DNA]</scope>
    <source>
        <strain evidence="15 16">LMG 29544</strain>
    </source>
</reference>
<evidence type="ECO:0000256" key="3">
    <source>
        <dbReference type="ARBA" id="ARBA00022553"/>
    </source>
</evidence>
<dbReference type="OrthoDB" id="8994895at2"/>
<evidence type="ECO:0000256" key="9">
    <source>
        <dbReference type="ARBA" id="ARBA00023136"/>
    </source>
</evidence>
<feature type="region of interest" description="Disordered" evidence="12">
    <location>
        <begin position="713"/>
        <end position="741"/>
    </location>
</feature>
<comment type="caution">
    <text evidence="15">The sequence shown here is derived from an EMBL/GenBank/DDBJ whole genome shotgun (WGS) entry which is preliminary data.</text>
</comment>